<feature type="compositionally biased region" description="Low complexity" evidence="8">
    <location>
        <begin position="193"/>
        <end position="203"/>
    </location>
</feature>
<dbReference type="NCBIfam" id="TIGR01297">
    <property type="entry name" value="CDF"/>
    <property type="match status" value="1"/>
</dbReference>
<feature type="region of interest" description="Disordered" evidence="8">
    <location>
        <begin position="180"/>
        <end position="204"/>
    </location>
</feature>
<feature type="transmembrane region" description="Helical" evidence="9">
    <location>
        <begin position="77"/>
        <end position="96"/>
    </location>
</feature>
<name>A0A9Q0M4C5_BLOTA</name>
<evidence type="ECO:0000256" key="1">
    <source>
        <dbReference type="ARBA" id="ARBA00004141"/>
    </source>
</evidence>
<evidence type="ECO:0000256" key="2">
    <source>
        <dbReference type="ARBA" id="ARBA00008873"/>
    </source>
</evidence>
<evidence type="ECO:0000259" key="11">
    <source>
        <dbReference type="Pfam" id="PF16916"/>
    </source>
</evidence>
<dbReference type="GO" id="GO:0010312">
    <property type="term" value="P:detoxification of zinc ion"/>
    <property type="evidence" value="ECO:0007669"/>
    <property type="project" value="TreeGrafter"/>
</dbReference>
<dbReference type="InterPro" id="IPR058533">
    <property type="entry name" value="Cation_efflux_TM"/>
</dbReference>
<dbReference type="InterPro" id="IPR027470">
    <property type="entry name" value="Cation_efflux_CTD"/>
</dbReference>
<evidence type="ECO:0000259" key="10">
    <source>
        <dbReference type="Pfam" id="PF01545"/>
    </source>
</evidence>
<dbReference type="PANTHER" id="PTHR45820">
    <property type="entry name" value="FI23527P1"/>
    <property type="match status" value="1"/>
</dbReference>
<feature type="transmembrane region" description="Helical" evidence="9">
    <location>
        <begin position="12"/>
        <end position="31"/>
    </location>
</feature>
<evidence type="ECO:0000256" key="7">
    <source>
        <dbReference type="ARBA" id="ARBA00023136"/>
    </source>
</evidence>
<evidence type="ECO:0000256" key="6">
    <source>
        <dbReference type="ARBA" id="ARBA00022989"/>
    </source>
</evidence>
<dbReference type="InterPro" id="IPR027469">
    <property type="entry name" value="Cation_efflux_TMD_sf"/>
</dbReference>
<dbReference type="SUPFAM" id="SSF161111">
    <property type="entry name" value="Cation efflux protein transmembrane domain-like"/>
    <property type="match status" value="1"/>
</dbReference>
<comment type="subcellular location">
    <subcellularLocation>
        <location evidence="1">Membrane</location>
        <topology evidence="1">Multi-pass membrane protein</topology>
    </subcellularLocation>
</comment>
<dbReference type="InterPro" id="IPR002524">
    <property type="entry name" value="Cation_efflux"/>
</dbReference>
<evidence type="ECO:0000313" key="12">
    <source>
        <dbReference type="EMBL" id="KAJ6218674.1"/>
    </source>
</evidence>
<dbReference type="GO" id="GO:0005385">
    <property type="term" value="F:zinc ion transmembrane transporter activity"/>
    <property type="evidence" value="ECO:0007669"/>
    <property type="project" value="TreeGrafter"/>
</dbReference>
<feature type="transmembrane region" description="Helical" evidence="9">
    <location>
        <begin position="214"/>
        <end position="237"/>
    </location>
</feature>
<keyword evidence="7 9" id="KW-0472">Membrane</keyword>
<dbReference type="Proteomes" id="UP001142055">
    <property type="component" value="Chromosome 2"/>
</dbReference>
<gene>
    <name evidence="12" type="ORF">RDWZM_004486</name>
</gene>
<organism evidence="12 13">
    <name type="scientific">Blomia tropicalis</name>
    <name type="common">Mite</name>
    <dbReference type="NCBI Taxonomy" id="40697"/>
    <lineage>
        <taxon>Eukaryota</taxon>
        <taxon>Metazoa</taxon>
        <taxon>Ecdysozoa</taxon>
        <taxon>Arthropoda</taxon>
        <taxon>Chelicerata</taxon>
        <taxon>Arachnida</taxon>
        <taxon>Acari</taxon>
        <taxon>Acariformes</taxon>
        <taxon>Sarcoptiformes</taxon>
        <taxon>Astigmata</taxon>
        <taxon>Glycyphagoidea</taxon>
        <taxon>Echimyopodidae</taxon>
        <taxon>Blomia</taxon>
    </lineage>
</organism>
<dbReference type="GO" id="GO:0006882">
    <property type="term" value="P:intracellular zinc ion homeostasis"/>
    <property type="evidence" value="ECO:0007669"/>
    <property type="project" value="TreeGrafter"/>
</dbReference>
<evidence type="ECO:0008006" key="14">
    <source>
        <dbReference type="Google" id="ProtNLM"/>
    </source>
</evidence>
<accession>A0A9Q0M4C5</accession>
<dbReference type="AlphaFoldDB" id="A0A9Q0M4C5"/>
<reference evidence="12" key="1">
    <citation type="submission" date="2022-12" db="EMBL/GenBank/DDBJ databases">
        <title>Genome assemblies of Blomia tropicalis.</title>
        <authorList>
            <person name="Cui Y."/>
        </authorList>
    </citation>
    <scope>NUCLEOTIDE SEQUENCE</scope>
    <source>
        <tissue evidence="12">Adult mites</tissue>
    </source>
</reference>
<feature type="domain" description="Cation efflux protein cytoplasmic" evidence="11">
    <location>
        <begin position="288"/>
        <end position="351"/>
    </location>
</feature>
<evidence type="ECO:0000256" key="5">
    <source>
        <dbReference type="ARBA" id="ARBA00022833"/>
    </source>
</evidence>
<keyword evidence="5" id="KW-0862">Zinc</keyword>
<sequence>MTMFSNAKCRLLSMLCLTFLFFMVEIIVGYFTNSTALIADSFHMLSDVVALVIAYVSVRMSPKKWSKNTFGWARAEVLGALINAVFLLALCFSILIESFKRFVDPEKLHNPLLVLVVGVIGLIVNIIGLFLFHDHGHSHASSGSHMHVPQEEVIIIGNSLSHDSKGAIVLNNGMKHANGTSSQNGGDEIANPQNQLPQQQTQKRQSRNMNMHGVFLHVLADALGSVIVIISALVVQYTDWKYNIYVDPGLSVIMVIIIAHSTLPLLIDSALILLQTVPTHIQIDSLQRKLLEEIDGVLAVHEFHVWQLAGDRIIASAHIRCRNLHDYMQIAEKVKEFFHNEGIHSTTIQPEFAEFETELPDGVSRWSNGRSTLDNDCALDCPPGLGSDNCLQNTCCGPQQSRKSPNIGEVEDVEAGTPPNGRKLTNRKSAPGSIENGSDSDLILKDCQPCGKNVVESGPSKMKSAESVPRVTSEMSRVGSPKIPLIVKDNAGKLSSCSSSSTLSECKDVALNHVDPVHVEQA</sequence>
<comment type="similarity">
    <text evidence="2">Belongs to the cation diffusion facilitator (CDF) transporter (TC 2.A.4) family. SLC30A subfamily.</text>
</comment>
<feature type="region of interest" description="Disordered" evidence="8">
    <location>
        <begin position="455"/>
        <end position="478"/>
    </location>
</feature>
<proteinExistence type="inferred from homology"/>
<evidence type="ECO:0000256" key="9">
    <source>
        <dbReference type="SAM" id="Phobius"/>
    </source>
</evidence>
<feature type="region of interest" description="Disordered" evidence="8">
    <location>
        <begin position="399"/>
        <end position="439"/>
    </location>
</feature>
<evidence type="ECO:0000313" key="13">
    <source>
        <dbReference type="Proteomes" id="UP001142055"/>
    </source>
</evidence>
<dbReference type="Pfam" id="PF16916">
    <property type="entry name" value="ZT_dimer"/>
    <property type="match status" value="1"/>
</dbReference>
<keyword evidence="4 9" id="KW-0812">Transmembrane</keyword>
<evidence type="ECO:0000256" key="8">
    <source>
        <dbReference type="SAM" id="MobiDB-lite"/>
    </source>
</evidence>
<dbReference type="PANTHER" id="PTHR45820:SF4">
    <property type="entry name" value="ZINC TRANSPORTER 63C, ISOFORM F"/>
    <property type="match status" value="1"/>
</dbReference>
<dbReference type="EMBL" id="JAPWDV010000002">
    <property type="protein sequence ID" value="KAJ6218674.1"/>
    <property type="molecule type" value="Genomic_DNA"/>
</dbReference>
<feature type="domain" description="Cation efflux protein transmembrane" evidence="10">
    <location>
        <begin position="13"/>
        <end position="274"/>
    </location>
</feature>
<keyword evidence="6 9" id="KW-1133">Transmembrane helix</keyword>
<dbReference type="Gene3D" id="1.20.1510.10">
    <property type="entry name" value="Cation efflux protein transmembrane domain"/>
    <property type="match status" value="1"/>
</dbReference>
<dbReference type="Pfam" id="PF01545">
    <property type="entry name" value="Cation_efflux"/>
    <property type="match status" value="1"/>
</dbReference>
<feature type="transmembrane region" description="Helical" evidence="9">
    <location>
        <begin position="37"/>
        <end position="56"/>
    </location>
</feature>
<keyword evidence="3" id="KW-0813">Transport</keyword>
<comment type="caution">
    <text evidence="12">The sequence shown here is derived from an EMBL/GenBank/DDBJ whole genome shotgun (WGS) entry which is preliminary data.</text>
</comment>
<evidence type="ECO:0000256" key="3">
    <source>
        <dbReference type="ARBA" id="ARBA00022448"/>
    </source>
</evidence>
<protein>
    <recommendedName>
        <fullName evidence="14">Zinc transporter 1</fullName>
    </recommendedName>
</protein>
<dbReference type="OMA" id="THDASQM"/>
<dbReference type="GO" id="GO:0016020">
    <property type="term" value="C:membrane"/>
    <property type="evidence" value="ECO:0007669"/>
    <property type="project" value="UniProtKB-SubCell"/>
</dbReference>
<evidence type="ECO:0000256" key="4">
    <source>
        <dbReference type="ARBA" id="ARBA00022692"/>
    </source>
</evidence>
<keyword evidence="13" id="KW-1185">Reference proteome</keyword>
<feature type="transmembrane region" description="Helical" evidence="9">
    <location>
        <begin position="249"/>
        <end position="274"/>
    </location>
</feature>
<feature type="transmembrane region" description="Helical" evidence="9">
    <location>
        <begin position="108"/>
        <end position="132"/>
    </location>
</feature>